<dbReference type="CDD" id="cd06165">
    <property type="entry name" value="Sortase_A"/>
    <property type="match status" value="1"/>
</dbReference>
<keyword evidence="4" id="KW-1133">Transmembrane helix</keyword>
<dbReference type="RefSeq" id="WP_311822167.1">
    <property type="nucleotide sequence ID" value="NZ_JARPYF010000011.1"/>
</dbReference>
<keyword evidence="1" id="KW-0645">Protease</keyword>
<dbReference type="InterPro" id="IPR023365">
    <property type="entry name" value="Sortase_dom-sf"/>
</dbReference>
<protein>
    <submittedName>
        <fullName evidence="5">Class A sortase</fullName>
    </submittedName>
</protein>
<gene>
    <name evidence="5" type="ORF">P7D85_17595</name>
</gene>
<dbReference type="InterPro" id="IPR042007">
    <property type="entry name" value="Sortase_A"/>
</dbReference>
<dbReference type="SUPFAM" id="SSF63817">
    <property type="entry name" value="Sortase"/>
    <property type="match status" value="1"/>
</dbReference>
<dbReference type="Proteomes" id="UP001252875">
    <property type="component" value="Unassembled WGS sequence"/>
</dbReference>
<dbReference type="InterPro" id="IPR005754">
    <property type="entry name" value="Sortase"/>
</dbReference>
<evidence type="ECO:0000256" key="2">
    <source>
        <dbReference type="ARBA" id="ARBA00022801"/>
    </source>
</evidence>
<accession>A0ABU3F3W2</accession>
<evidence type="ECO:0000313" key="5">
    <source>
        <dbReference type="EMBL" id="MDT2601596.1"/>
    </source>
</evidence>
<keyword evidence="3" id="KW-0788">Thiol protease</keyword>
<evidence type="ECO:0000256" key="4">
    <source>
        <dbReference type="SAM" id="Phobius"/>
    </source>
</evidence>
<evidence type="ECO:0000256" key="3">
    <source>
        <dbReference type="ARBA" id="ARBA00022807"/>
    </source>
</evidence>
<keyword evidence="2" id="KW-0378">Hydrolase</keyword>
<name>A0ABU3F3W2_9ENTE</name>
<dbReference type="Pfam" id="PF04203">
    <property type="entry name" value="Sortase"/>
    <property type="match status" value="1"/>
</dbReference>
<feature type="transmembrane region" description="Helical" evidence="4">
    <location>
        <begin position="237"/>
        <end position="256"/>
    </location>
</feature>
<sequence>MKKRKNEKQNRLVKIVVLFLLYTGVLLVSFPILKNSILVEKATTSKITEVKNLTEITQIPFERIEAPSVSEIMKSSNDFSSIGEVQVPGVGLDLPVFAGLSQEEMIYGAGSMYPERNPQKDNLVLLGHHLGVSDLLFGKLKDAQLGDTIYLRYLSNYYAYKIQSKEVVNEADIAVLENTAKPLLTLVTCDRGTQTTGRLVITAKLVEDQAKDSIQTKMTKQEKVSHGQKPRLRLSMIWLPLIGIGLLLVLLTYLIIKKV</sequence>
<reference evidence="5 6" key="1">
    <citation type="submission" date="2023-03" db="EMBL/GenBank/DDBJ databases">
        <authorList>
            <person name="Shen W."/>
            <person name="Cai J."/>
        </authorList>
    </citation>
    <scope>NUCLEOTIDE SEQUENCE [LARGE SCALE GENOMIC DNA]</scope>
    <source>
        <strain evidence="5 6">D6-4</strain>
    </source>
</reference>
<dbReference type="EMBL" id="JARPYI010000012">
    <property type="protein sequence ID" value="MDT2601596.1"/>
    <property type="molecule type" value="Genomic_DNA"/>
</dbReference>
<dbReference type="Gene3D" id="2.40.260.10">
    <property type="entry name" value="Sortase"/>
    <property type="match status" value="1"/>
</dbReference>
<proteinExistence type="predicted"/>
<evidence type="ECO:0000313" key="6">
    <source>
        <dbReference type="Proteomes" id="UP001252875"/>
    </source>
</evidence>
<keyword evidence="4" id="KW-0472">Membrane</keyword>
<feature type="transmembrane region" description="Helical" evidence="4">
    <location>
        <begin position="12"/>
        <end position="33"/>
    </location>
</feature>
<organism evidence="5 6">
    <name type="scientific">Enterococcus hulanensis</name>
    <dbReference type="NCBI Taxonomy" id="2559929"/>
    <lineage>
        <taxon>Bacteria</taxon>
        <taxon>Bacillati</taxon>
        <taxon>Bacillota</taxon>
        <taxon>Bacilli</taxon>
        <taxon>Lactobacillales</taxon>
        <taxon>Enterococcaceae</taxon>
        <taxon>Enterococcus</taxon>
    </lineage>
</organism>
<keyword evidence="6" id="KW-1185">Reference proteome</keyword>
<comment type="caution">
    <text evidence="5">The sequence shown here is derived from an EMBL/GenBank/DDBJ whole genome shotgun (WGS) entry which is preliminary data.</text>
</comment>
<evidence type="ECO:0000256" key="1">
    <source>
        <dbReference type="ARBA" id="ARBA00022670"/>
    </source>
</evidence>
<dbReference type="NCBIfam" id="TIGR01076">
    <property type="entry name" value="sortase_fam"/>
    <property type="match status" value="1"/>
</dbReference>
<keyword evidence="4" id="KW-0812">Transmembrane</keyword>